<evidence type="ECO:0000256" key="2">
    <source>
        <dbReference type="ARBA" id="ARBA00007441"/>
    </source>
</evidence>
<comment type="cofactor">
    <cofactor evidence="1">
        <name>pyridoxal 5'-phosphate</name>
        <dbReference type="ChEBI" id="CHEBI:597326"/>
    </cofactor>
</comment>
<dbReference type="Gene3D" id="3.10.490.10">
    <property type="entry name" value="Gamma-glutamyl cyclotransferase-like"/>
    <property type="match status" value="1"/>
</dbReference>
<dbReference type="InterPro" id="IPR015421">
    <property type="entry name" value="PyrdxlP-dep_Trfase_major"/>
</dbReference>
<dbReference type="SUPFAM" id="SSF53383">
    <property type="entry name" value="PLP-dependent transferases"/>
    <property type="match status" value="1"/>
</dbReference>
<evidence type="ECO:0000256" key="6">
    <source>
        <dbReference type="SAM" id="MobiDB-lite"/>
    </source>
</evidence>
<dbReference type="STRING" id="155417.A0A4Q4TES8"/>
<evidence type="ECO:0000256" key="4">
    <source>
        <dbReference type="ARBA" id="ARBA00022679"/>
    </source>
</evidence>
<sequence>MDLKSKSLWYFAYGSNMSSAKFTGSRGIVPLDTRVVRIPGWVLRMDIPGMPYSEPSFSSVAPRQYTDAEEGVAPDVVGVAYLIRPDQYTRIIASEGGGIAYRDICIVGEPISRSARDEIGSRIMLRTLGAAMVRNPPPAPSRRYMNLLIDGGKELRLPPLYQQYLADFPVYEPPDSACAKLGASIFLAIWGPVMRAMESVTNKNMQKDGHAPWIRAPRGWSNVEAIMPKIQGAVNQRKTKNNTKIDLSTSENWLIRSELMDICKDSITRNLEQKHFSYPRGFSGDPDLIDAYASLLNQYFSPHVPILPSHLSTAPGASGCIDALLYNICEAGDGVLLPGPYWNGFDFGIRVRSAVNPIIVPLPSLGANFCEDQLLPALEEAYASATCPVKAMMITNPHNPLAVCYPEAVVEQCLRFCKKHRIHFISDEVYALSRFPSPDLVNPTPFVSVLSLDLDKIGADKSRVHMGCAVTQFNENMAVGLALAANTQISALSTIFVTDLLTSPKLPSLITLNAERLSAAYTELTSFFKAKGIPYVPCNAGLYVFAKLAPWAEAWEDEASMVSALEDAGVLVSAGRAYHLPESEKGWMRVGFAVPRSELGEAIRRIQEVLAKEMRRHGKSIFNPQSKLPSTSEDGEDEGLTKRVKVPELAEAEEGL</sequence>
<accession>A0A4Q4TES8</accession>
<dbReference type="PRINTS" id="PR00753">
    <property type="entry name" value="ACCSYNTHASE"/>
</dbReference>
<evidence type="ECO:0000259" key="7">
    <source>
        <dbReference type="Pfam" id="PF00155"/>
    </source>
</evidence>
<feature type="region of interest" description="Disordered" evidence="6">
    <location>
        <begin position="620"/>
        <end position="656"/>
    </location>
</feature>
<dbReference type="OrthoDB" id="7042322at2759"/>
<feature type="compositionally biased region" description="Polar residues" evidence="6">
    <location>
        <begin position="622"/>
        <end position="632"/>
    </location>
</feature>
<feature type="domain" description="Aminotransferase class I/classII large" evidence="7">
    <location>
        <begin position="270"/>
        <end position="606"/>
    </location>
</feature>
<keyword evidence="3" id="KW-0032">Aminotransferase</keyword>
<comment type="similarity">
    <text evidence="2">Belongs to the class-I pyridoxal-phosphate-dependent aminotransferase family.</text>
</comment>
<feature type="compositionally biased region" description="Basic and acidic residues" evidence="6">
    <location>
        <begin position="639"/>
        <end position="648"/>
    </location>
</feature>
<dbReference type="CDD" id="cd00609">
    <property type="entry name" value="AAT_like"/>
    <property type="match status" value="1"/>
</dbReference>
<reference evidence="8 9" key="1">
    <citation type="submission" date="2018-06" db="EMBL/GenBank/DDBJ databases">
        <title>Complete Genomes of Monosporascus.</title>
        <authorList>
            <person name="Robinson A.J."/>
            <person name="Natvig D.O."/>
        </authorList>
    </citation>
    <scope>NUCLEOTIDE SEQUENCE [LARGE SCALE GENOMIC DNA]</scope>
    <source>
        <strain evidence="8 9">CBS 110550</strain>
    </source>
</reference>
<dbReference type="Proteomes" id="UP000293360">
    <property type="component" value="Unassembled WGS sequence"/>
</dbReference>
<dbReference type="GO" id="GO:0006520">
    <property type="term" value="P:amino acid metabolic process"/>
    <property type="evidence" value="ECO:0007669"/>
    <property type="project" value="TreeGrafter"/>
</dbReference>
<dbReference type="Pfam" id="PF00155">
    <property type="entry name" value="Aminotran_1_2"/>
    <property type="match status" value="1"/>
</dbReference>
<dbReference type="Gene3D" id="3.90.1150.10">
    <property type="entry name" value="Aspartate Aminotransferase, domain 1"/>
    <property type="match status" value="1"/>
</dbReference>
<dbReference type="InterPro" id="IPR015422">
    <property type="entry name" value="PyrdxlP-dep_Trfase_small"/>
</dbReference>
<organism evidence="8 9">
    <name type="scientific">Monosporascus ibericus</name>
    <dbReference type="NCBI Taxonomy" id="155417"/>
    <lineage>
        <taxon>Eukaryota</taxon>
        <taxon>Fungi</taxon>
        <taxon>Dikarya</taxon>
        <taxon>Ascomycota</taxon>
        <taxon>Pezizomycotina</taxon>
        <taxon>Sordariomycetes</taxon>
        <taxon>Xylariomycetidae</taxon>
        <taxon>Xylariales</taxon>
        <taxon>Xylariales incertae sedis</taxon>
        <taxon>Monosporascus</taxon>
    </lineage>
</organism>
<dbReference type="PANTHER" id="PTHR43795">
    <property type="entry name" value="BIFUNCTIONAL ASPARTATE AMINOTRANSFERASE AND GLUTAMATE/ASPARTATE-PREPHENATE AMINOTRANSFERASE-RELATED"/>
    <property type="match status" value="1"/>
</dbReference>
<comment type="caution">
    <text evidence="8">The sequence shown here is derived from an EMBL/GenBank/DDBJ whole genome shotgun (WGS) entry which is preliminary data.</text>
</comment>
<dbReference type="GO" id="GO:0008483">
    <property type="term" value="F:transaminase activity"/>
    <property type="evidence" value="ECO:0007669"/>
    <property type="project" value="UniProtKB-KW"/>
</dbReference>
<evidence type="ECO:0000313" key="8">
    <source>
        <dbReference type="EMBL" id="RYP04562.1"/>
    </source>
</evidence>
<dbReference type="PANTHER" id="PTHR43795:SF32">
    <property type="entry name" value="AMINOTRANSFERASE GLII-RELATED"/>
    <property type="match status" value="1"/>
</dbReference>
<gene>
    <name evidence="8" type="ORF">DL764_004370</name>
</gene>
<dbReference type="InterPro" id="IPR050478">
    <property type="entry name" value="Ethylene_sulfur-biosynth"/>
</dbReference>
<proteinExistence type="inferred from homology"/>
<dbReference type="InterPro" id="IPR004839">
    <property type="entry name" value="Aminotransferase_I/II_large"/>
</dbReference>
<keyword evidence="5" id="KW-0663">Pyridoxal phosphate</keyword>
<name>A0A4Q4TES8_9PEZI</name>
<evidence type="ECO:0000256" key="3">
    <source>
        <dbReference type="ARBA" id="ARBA00022576"/>
    </source>
</evidence>
<dbReference type="GO" id="GO:0030170">
    <property type="term" value="F:pyridoxal phosphate binding"/>
    <property type="evidence" value="ECO:0007669"/>
    <property type="project" value="InterPro"/>
</dbReference>
<protein>
    <recommendedName>
        <fullName evidence="7">Aminotransferase class I/classII large domain-containing protein</fullName>
    </recommendedName>
</protein>
<dbReference type="Gene3D" id="3.40.640.10">
    <property type="entry name" value="Type I PLP-dependent aspartate aminotransferase-like (Major domain)"/>
    <property type="match status" value="1"/>
</dbReference>
<evidence type="ECO:0000313" key="9">
    <source>
        <dbReference type="Proteomes" id="UP000293360"/>
    </source>
</evidence>
<evidence type="ECO:0000256" key="1">
    <source>
        <dbReference type="ARBA" id="ARBA00001933"/>
    </source>
</evidence>
<dbReference type="EMBL" id="QJNU01000205">
    <property type="protein sequence ID" value="RYP04562.1"/>
    <property type="molecule type" value="Genomic_DNA"/>
</dbReference>
<dbReference type="AlphaFoldDB" id="A0A4Q4TES8"/>
<evidence type="ECO:0000256" key="5">
    <source>
        <dbReference type="ARBA" id="ARBA00022898"/>
    </source>
</evidence>
<dbReference type="InterPro" id="IPR015424">
    <property type="entry name" value="PyrdxlP-dep_Trfase"/>
</dbReference>
<keyword evidence="9" id="KW-1185">Reference proteome</keyword>
<keyword evidence="4" id="KW-0808">Transferase</keyword>